<evidence type="ECO:0000256" key="1">
    <source>
        <dbReference type="SAM" id="SignalP"/>
    </source>
</evidence>
<comment type="caution">
    <text evidence="3">The sequence shown here is derived from an EMBL/GenBank/DDBJ whole genome shotgun (WGS) entry which is preliminary data.</text>
</comment>
<dbReference type="Gene3D" id="3.30.160.670">
    <property type="match status" value="1"/>
</dbReference>
<evidence type="ECO:0000313" key="3">
    <source>
        <dbReference type="EMBL" id="GGE00109.1"/>
    </source>
</evidence>
<name>A0ABQ1SC62_9SPHN</name>
<keyword evidence="1" id="KW-0732">Signal</keyword>
<gene>
    <name evidence="3" type="ORF">GCM10011515_19860</name>
</gene>
<evidence type="ECO:0000259" key="2">
    <source>
        <dbReference type="Pfam" id="PF13590"/>
    </source>
</evidence>
<dbReference type="Pfam" id="PF13590">
    <property type="entry name" value="DUF4136"/>
    <property type="match status" value="1"/>
</dbReference>
<dbReference type="EMBL" id="BMKL01000001">
    <property type="protein sequence ID" value="GGE00109.1"/>
    <property type="molecule type" value="Genomic_DNA"/>
</dbReference>
<protein>
    <submittedName>
        <fullName evidence="3">Lipoprotein</fullName>
    </submittedName>
</protein>
<sequence>MSILTNWGRKLKLVAVPIALGALAACATPFNANVQRYASQLPAPQGQTFAVVAEDPALAGGLEFAQYADYVEANLNRLGYIQAATPENADLLVRFDYGVDKGRQRVRQSAFADPFYDPWFGYRRYPYSRFGWGPSFGGRGYWGRPWSYGFYDPFFDNGLDVYTVYTSGIDMKIDNRATGQRLFEGKAEAVSTSNRLQYLVPNLVQALFTDFPGRSGETVRISIAPENQPVKRTQR</sequence>
<evidence type="ECO:0000313" key="4">
    <source>
        <dbReference type="Proteomes" id="UP000619041"/>
    </source>
</evidence>
<proteinExistence type="predicted"/>
<keyword evidence="3" id="KW-0449">Lipoprotein</keyword>
<reference evidence="4" key="1">
    <citation type="journal article" date="2019" name="Int. J. Syst. Evol. Microbiol.">
        <title>The Global Catalogue of Microorganisms (GCM) 10K type strain sequencing project: providing services to taxonomists for standard genome sequencing and annotation.</title>
        <authorList>
            <consortium name="The Broad Institute Genomics Platform"/>
            <consortium name="The Broad Institute Genome Sequencing Center for Infectious Disease"/>
            <person name="Wu L."/>
            <person name="Ma J."/>
        </authorList>
    </citation>
    <scope>NUCLEOTIDE SEQUENCE [LARGE SCALE GENOMIC DNA]</scope>
    <source>
        <strain evidence="4">CGMCC 1.15959</strain>
    </source>
</reference>
<dbReference type="Proteomes" id="UP000619041">
    <property type="component" value="Unassembled WGS sequence"/>
</dbReference>
<feature type="domain" description="DUF4136" evidence="2">
    <location>
        <begin position="36"/>
        <end position="213"/>
    </location>
</feature>
<feature type="signal peptide" evidence="1">
    <location>
        <begin position="1"/>
        <end position="27"/>
    </location>
</feature>
<dbReference type="InterPro" id="IPR025411">
    <property type="entry name" value="DUF4136"/>
</dbReference>
<accession>A0ABQ1SC62</accession>
<feature type="chain" id="PRO_5046340127" evidence="1">
    <location>
        <begin position="28"/>
        <end position="235"/>
    </location>
</feature>
<dbReference type="RefSeq" id="WP_188644988.1">
    <property type="nucleotide sequence ID" value="NZ_BMKL01000001.1"/>
</dbReference>
<organism evidence="3 4">
    <name type="scientific">Tsuneonella deserti</name>
    <dbReference type="NCBI Taxonomy" id="2035528"/>
    <lineage>
        <taxon>Bacteria</taxon>
        <taxon>Pseudomonadati</taxon>
        <taxon>Pseudomonadota</taxon>
        <taxon>Alphaproteobacteria</taxon>
        <taxon>Sphingomonadales</taxon>
        <taxon>Erythrobacteraceae</taxon>
        <taxon>Tsuneonella</taxon>
    </lineage>
</organism>
<keyword evidence="4" id="KW-1185">Reference proteome</keyword>